<protein>
    <submittedName>
        <fullName evidence="2">RecX family transcriptional regulator</fullName>
    </submittedName>
</protein>
<organism evidence="2 3">
    <name type="scientific">Sphingomonas arvum</name>
    <dbReference type="NCBI Taxonomy" id="2992113"/>
    <lineage>
        <taxon>Bacteria</taxon>
        <taxon>Pseudomonadati</taxon>
        <taxon>Pseudomonadota</taxon>
        <taxon>Alphaproteobacteria</taxon>
        <taxon>Sphingomonadales</taxon>
        <taxon>Sphingomonadaceae</taxon>
        <taxon>Sphingomonas</taxon>
    </lineage>
</organism>
<proteinExistence type="predicted"/>
<keyword evidence="3" id="KW-1185">Reference proteome</keyword>
<evidence type="ECO:0000256" key="1">
    <source>
        <dbReference type="SAM" id="MobiDB-lite"/>
    </source>
</evidence>
<reference evidence="2 3" key="1">
    <citation type="submission" date="2022-10" db="EMBL/GenBank/DDBJ databases">
        <title>Sphingomonas sp.</title>
        <authorList>
            <person name="Jin C."/>
        </authorList>
    </citation>
    <scope>NUCLEOTIDE SEQUENCE [LARGE SCALE GENOMIC DNA]</scope>
    <source>
        <strain evidence="2 3">BN140010</strain>
    </source>
</reference>
<dbReference type="Proteomes" id="UP001526246">
    <property type="component" value="Unassembled WGS sequence"/>
</dbReference>
<dbReference type="RefSeq" id="WP_264882950.1">
    <property type="nucleotide sequence ID" value="NZ_JAPDOB010000002.1"/>
</dbReference>
<accession>A0ABT3JGK3</accession>
<sequence>MGRGTEDSDGPARGRRAPRPLDEERLRELALHYVGRFATTRAKLAAYLNRKLRERGWAGEGAPDLHVLVERLAELGYIDDRAFGVAKAGSLTARGYGTRRVHQALKLAGVTDEDAVDGAAVAEERAADAALRYASRRRIGPFALEPHDPVQREKALAAMIRAGHDFALARAIVDAKPGIPPDL</sequence>
<gene>
    <name evidence="2" type="ORF">OMW55_10400</name>
</gene>
<name>A0ABT3JGK3_9SPHN</name>
<dbReference type="EMBL" id="JAPDOB010000002">
    <property type="protein sequence ID" value="MCW3798213.1"/>
    <property type="molecule type" value="Genomic_DNA"/>
</dbReference>
<feature type="region of interest" description="Disordered" evidence="1">
    <location>
        <begin position="1"/>
        <end position="21"/>
    </location>
</feature>
<evidence type="ECO:0000313" key="2">
    <source>
        <dbReference type="EMBL" id="MCW3798213.1"/>
    </source>
</evidence>
<comment type="caution">
    <text evidence="2">The sequence shown here is derived from an EMBL/GenBank/DDBJ whole genome shotgun (WGS) entry which is preliminary data.</text>
</comment>
<feature type="compositionally biased region" description="Basic and acidic residues" evidence="1">
    <location>
        <begin position="1"/>
        <end position="12"/>
    </location>
</feature>
<evidence type="ECO:0000313" key="3">
    <source>
        <dbReference type="Proteomes" id="UP001526246"/>
    </source>
</evidence>